<dbReference type="EMBL" id="JXNT01000005">
    <property type="protein sequence ID" value="ODM18856.1"/>
    <property type="molecule type" value="Genomic_DNA"/>
</dbReference>
<dbReference type="PANTHER" id="PTHR45348">
    <property type="entry name" value="HYPOTHETICAL OXIDOREDUCTASE (EUROFUNG)"/>
    <property type="match status" value="1"/>
</dbReference>
<dbReference type="Gene3D" id="3.40.50.720">
    <property type="entry name" value="NAD(P)-binding Rossmann-like Domain"/>
    <property type="match status" value="2"/>
</dbReference>
<name>A0A1E3BEP0_ASPCR</name>
<dbReference type="STRING" id="573508.A0A1E3BEP0"/>
<reference evidence="3 4" key="1">
    <citation type="journal article" date="2016" name="BMC Genomics">
        <title>Comparative genomic and transcriptomic analyses of the Fuzhuan brick tea-fermentation fungus Aspergillus cristatus.</title>
        <authorList>
            <person name="Ge Y."/>
            <person name="Wang Y."/>
            <person name="Liu Y."/>
            <person name="Tan Y."/>
            <person name="Ren X."/>
            <person name="Zhang X."/>
            <person name="Hyde K.D."/>
            <person name="Liu Y."/>
            <person name="Liu Z."/>
        </authorList>
    </citation>
    <scope>NUCLEOTIDE SEQUENCE [LARGE SCALE GENOMIC DNA]</scope>
    <source>
        <strain evidence="3 4">GZAAS20.1005</strain>
    </source>
</reference>
<dbReference type="VEuPathDB" id="FungiDB:SI65_05473"/>
<keyword evidence="4" id="KW-1185">Reference proteome</keyword>
<protein>
    <recommendedName>
        <fullName evidence="5">Alcohol dehydrogenase-like C-terminal domain-containing protein</fullName>
    </recommendedName>
</protein>
<evidence type="ECO:0008006" key="5">
    <source>
        <dbReference type="Google" id="ProtNLM"/>
    </source>
</evidence>
<organism evidence="3 4">
    <name type="scientific">Aspergillus cristatus</name>
    <name type="common">Chinese Fuzhuan brick tea-fermentation fungus</name>
    <name type="synonym">Eurotium cristatum</name>
    <dbReference type="NCBI Taxonomy" id="573508"/>
    <lineage>
        <taxon>Eukaryota</taxon>
        <taxon>Fungi</taxon>
        <taxon>Dikarya</taxon>
        <taxon>Ascomycota</taxon>
        <taxon>Pezizomycotina</taxon>
        <taxon>Eurotiomycetes</taxon>
        <taxon>Eurotiomycetidae</taxon>
        <taxon>Eurotiales</taxon>
        <taxon>Aspergillaceae</taxon>
        <taxon>Aspergillus</taxon>
        <taxon>Aspergillus subgen. Aspergillus</taxon>
    </lineage>
</organism>
<evidence type="ECO:0000313" key="4">
    <source>
        <dbReference type="Proteomes" id="UP000094569"/>
    </source>
</evidence>
<dbReference type="PANTHER" id="PTHR45348:SF5">
    <property type="entry name" value="OXIDOREDUCTASE, PUTATIVE (AFU_ORTHOLOGUE AFUA_8G01420)-RELATED"/>
    <property type="match status" value="1"/>
</dbReference>
<dbReference type="InterPro" id="IPR047122">
    <property type="entry name" value="Trans-enoyl_RdTase-like"/>
</dbReference>
<sequence>MCTPGGSYAEYTLAWNHTIFHLPKHISFEEAANIPLAALAAAVSLYAHHRFPPPCAPAAESTANIHPIIAIAGKGSHYAESLVDESKGDTVINYRDGAEATVKKMKSSLGQAGHTTVQHALDAVVISQSAEVLKQSATPGGQIDFVLPNDLDVSPAIKSITSVKSVHNQPEFEDNQELGFVFSRYFTRALNSGNLSGHPYEVRPRGLEGVEEALKDLKAGRTSATMFIFRIADT</sequence>
<gene>
    <name evidence="3" type="ORF">SI65_05473</name>
</gene>
<proteinExistence type="inferred from homology"/>
<evidence type="ECO:0000256" key="2">
    <source>
        <dbReference type="ARBA" id="ARBA00023002"/>
    </source>
</evidence>
<accession>A0A1E3BEP0</accession>
<dbReference type="AlphaFoldDB" id="A0A1E3BEP0"/>
<comment type="similarity">
    <text evidence="1">Belongs to the zinc-containing alcohol dehydrogenase family.</text>
</comment>
<keyword evidence="2" id="KW-0560">Oxidoreductase</keyword>
<dbReference type="Gene3D" id="3.90.180.10">
    <property type="entry name" value="Medium-chain alcohol dehydrogenases, catalytic domain"/>
    <property type="match status" value="2"/>
</dbReference>
<comment type="caution">
    <text evidence="3">The sequence shown here is derived from an EMBL/GenBank/DDBJ whole genome shotgun (WGS) entry which is preliminary data.</text>
</comment>
<dbReference type="SUPFAM" id="SSF50129">
    <property type="entry name" value="GroES-like"/>
    <property type="match status" value="1"/>
</dbReference>
<dbReference type="OrthoDB" id="3233595at2759"/>
<dbReference type="Proteomes" id="UP000094569">
    <property type="component" value="Unassembled WGS sequence"/>
</dbReference>
<evidence type="ECO:0000313" key="3">
    <source>
        <dbReference type="EMBL" id="ODM18856.1"/>
    </source>
</evidence>
<dbReference type="InterPro" id="IPR011032">
    <property type="entry name" value="GroES-like_sf"/>
</dbReference>
<dbReference type="GO" id="GO:0016651">
    <property type="term" value="F:oxidoreductase activity, acting on NAD(P)H"/>
    <property type="evidence" value="ECO:0007669"/>
    <property type="project" value="InterPro"/>
</dbReference>
<evidence type="ECO:0000256" key="1">
    <source>
        <dbReference type="ARBA" id="ARBA00008072"/>
    </source>
</evidence>